<dbReference type="InterPro" id="IPR020846">
    <property type="entry name" value="MFS_dom"/>
</dbReference>
<feature type="transmembrane region" description="Helical" evidence="9">
    <location>
        <begin position="145"/>
        <end position="163"/>
    </location>
</feature>
<evidence type="ECO:0000313" key="12">
    <source>
        <dbReference type="Proteomes" id="UP000298127"/>
    </source>
</evidence>
<dbReference type="AlphaFoldDB" id="A0A4Y9QN78"/>
<feature type="transmembrane region" description="Helical" evidence="9">
    <location>
        <begin position="345"/>
        <end position="367"/>
    </location>
</feature>
<evidence type="ECO:0000256" key="5">
    <source>
        <dbReference type="ARBA" id="ARBA00022692"/>
    </source>
</evidence>
<feature type="transmembrane region" description="Helical" evidence="9">
    <location>
        <begin position="379"/>
        <end position="401"/>
    </location>
</feature>
<protein>
    <submittedName>
        <fullName evidence="11">DHA2 family efflux MFS transporter permease subunit</fullName>
    </submittedName>
</protein>
<keyword evidence="4" id="KW-1003">Cell membrane</keyword>
<dbReference type="NCBIfam" id="TIGR00711">
    <property type="entry name" value="efflux_EmrB"/>
    <property type="match status" value="1"/>
</dbReference>
<dbReference type="Gene3D" id="1.20.1250.20">
    <property type="entry name" value="MFS general substrate transporter like domains"/>
    <property type="match status" value="1"/>
</dbReference>
<dbReference type="Gene3D" id="1.20.1720.10">
    <property type="entry name" value="Multidrug resistance protein D"/>
    <property type="match status" value="1"/>
</dbReference>
<feature type="transmembrane region" description="Helical" evidence="9">
    <location>
        <begin position="514"/>
        <end position="536"/>
    </location>
</feature>
<feature type="compositionally biased region" description="Polar residues" evidence="8">
    <location>
        <begin position="56"/>
        <end position="66"/>
    </location>
</feature>
<proteinExistence type="inferred from homology"/>
<evidence type="ECO:0000256" key="7">
    <source>
        <dbReference type="ARBA" id="ARBA00023136"/>
    </source>
</evidence>
<dbReference type="PRINTS" id="PR01036">
    <property type="entry name" value="TCRTETB"/>
</dbReference>
<feature type="transmembrane region" description="Helical" evidence="9">
    <location>
        <begin position="437"/>
        <end position="460"/>
    </location>
</feature>
<feature type="region of interest" description="Disordered" evidence="8">
    <location>
        <begin position="1"/>
        <end position="70"/>
    </location>
</feature>
<evidence type="ECO:0000256" key="8">
    <source>
        <dbReference type="SAM" id="MobiDB-lite"/>
    </source>
</evidence>
<reference evidence="11 12" key="1">
    <citation type="journal article" date="2018" name="J. Microbiol.">
        <title>Leifsonia flava sp. nov., a novel actinobacterium isolated from the rhizosphere of Aquilegia viridiflora.</title>
        <authorList>
            <person name="Cai Y."/>
            <person name="Tao W.Z."/>
            <person name="Ma Y.J."/>
            <person name="Cheng J."/>
            <person name="Zhang M.Y."/>
            <person name="Zhang Y.X."/>
        </authorList>
    </citation>
    <scope>NUCLEOTIDE SEQUENCE [LARGE SCALE GENOMIC DNA]</scope>
    <source>
        <strain evidence="11 12">SYP-B2174</strain>
    </source>
</reference>
<comment type="caution">
    <text evidence="11">The sequence shown here is derived from an EMBL/GenBank/DDBJ whole genome shotgun (WGS) entry which is preliminary data.</text>
</comment>
<evidence type="ECO:0000259" key="10">
    <source>
        <dbReference type="PROSITE" id="PS50850"/>
    </source>
</evidence>
<evidence type="ECO:0000256" key="2">
    <source>
        <dbReference type="ARBA" id="ARBA00008537"/>
    </source>
</evidence>
<feature type="transmembrane region" description="Helical" evidence="9">
    <location>
        <begin position="80"/>
        <end position="103"/>
    </location>
</feature>
<dbReference type="SUPFAM" id="SSF103473">
    <property type="entry name" value="MFS general substrate transporter"/>
    <property type="match status" value="1"/>
</dbReference>
<feature type="transmembrane region" description="Helical" evidence="9">
    <location>
        <begin position="472"/>
        <end position="494"/>
    </location>
</feature>
<feature type="transmembrane region" description="Helical" evidence="9">
    <location>
        <begin position="304"/>
        <end position="324"/>
    </location>
</feature>
<organism evidence="11 12">
    <name type="scientific">Orlajensenia leifsoniae</name>
    <dbReference type="NCBI Taxonomy" id="2561933"/>
    <lineage>
        <taxon>Bacteria</taxon>
        <taxon>Bacillati</taxon>
        <taxon>Actinomycetota</taxon>
        <taxon>Actinomycetes</taxon>
        <taxon>Micrococcales</taxon>
        <taxon>Microbacteriaceae</taxon>
        <taxon>Orlajensenia</taxon>
    </lineage>
</organism>
<dbReference type="PANTHER" id="PTHR42718">
    <property type="entry name" value="MAJOR FACILITATOR SUPERFAMILY MULTIDRUG TRANSPORTER MFSC"/>
    <property type="match status" value="1"/>
</dbReference>
<comment type="subcellular location">
    <subcellularLocation>
        <location evidence="1">Cell membrane</location>
        <topology evidence="1">Multi-pass membrane protein</topology>
    </subcellularLocation>
</comment>
<dbReference type="EMBL" id="SPQZ01000010">
    <property type="protein sequence ID" value="TFV94079.1"/>
    <property type="molecule type" value="Genomic_DNA"/>
</dbReference>
<feature type="transmembrane region" description="Helical" evidence="9">
    <location>
        <begin position="115"/>
        <end position="138"/>
    </location>
</feature>
<evidence type="ECO:0000256" key="6">
    <source>
        <dbReference type="ARBA" id="ARBA00022989"/>
    </source>
</evidence>
<dbReference type="Proteomes" id="UP000298127">
    <property type="component" value="Unassembled WGS sequence"/>
</dbReference>
<dbReference type="Pfam" id="PF07690">
    <property type="entry name" value="MFS_1"/>
    <property type="match status" value="1"/>
</dbReference>
<evidence type="ECO:0000313" key="11">
    <source>
        <dbReference type="EMBL" id="TFV94079.1"/>
    </source>
</evidence>
<evidence type="ECO:0000256" key="4">
    <source>
        <dbReference type="ARBA" id="ARBA00022475"/>
    </source>
</evidence>
<evidence type="ECO:0000256" key="3">
    <source>
        <dbReference type="ARBA" id="ARBA00022448"/>
    </source>
</evidence>
<feature type="transmembrane region" description="Helical" evidence="9">
    <location>
        <begin position="234"/>
        <end position="251"/>
    </location>
</feature>
<keyword evidence="7 9" id="KW-0472">Membrane</keyword>
<dbReference type="InterPro" id="IPR011701">
    <property type="entry name" value="MFS"/>
</dbReference>
<feature type="transmembrane region" description="Helical" evidence="9">
    <location>
        <begin position="408"/>
        <end position="425"/>
    </location>
</feature>
<feature type="domain" description="Major facilitator superfamily (MFS) profile" evidence="10">
    <location>
        <begin position="80"/>
        <end position="541"/>
    </location>
</feature>
<keyword evidence="12" id="KW-1185">Reference proteome</keyword>
<dbReference type="CDD" id="cd17503">
    <property type="entry name" value="MFS_LmrB_MDR_like"/>
    <property type="match status" value="1"/>
</dbReference>
<sequence>MSSVSFRFALSTRDSGSGPTPPSFSQPTPPILKGIPVTDKTTSDAVAPSDLASGPTDRTSADQAQTDAARASRAGRERSVLWVLLVATFVVILNETIMSVAIKTLQVDLGIDARAAQWLSTSFMLTMAIIIPVTGFLLQRFTTRSMFITAMTLFSLGTLLAALAPGFEVLLAARIIQASGTAIMMPLLMTTIMTVVPSSERGKTMGNVSIVISVAPAIGPIISGVVLSLLSWRWMFWIVLPIALAMLILGYRRLQNVGETRKAPIDSLSVVLSAFGFGGLVYGLSRIGETPAAGEDAAMAAMPMWISLGVGAVSLAAFIIRQLLLQRRDRALLDLRVFRSSTFTFSVIMMAVSMMALFGTIIVLPIYMQQVLGLPTWQIGLILLPGGLVMGLLAPLVGRLYDRVGPRVLLVPGAIVVSGVLWALTTVSEDTSPLFMLAAHVTLSVGLAFLFTPLFTAGLGSVQPHLYSHGSAVIGTVQQVAGATGTALFITLMATQTATLTAAGDAPNTAAAGGVQAAFLAGAIISMLGIVAALFIRKPVDAPEGVIAH</sequence>
<feature type="transmembrane region" description="Helical" evidence="9">
    <location>
        <begin position="208"/>
        <end position="228"/>
    </location>
</feature>
<name>A0A4Y9QN78_9MICO</name>
<accession>A0A4Y9QN78</accession>
<feature type="transmembrane region" description="Helical" evidence="9">
    <location>
        <begin position="175"/>
        <end position="196"/>
    </location>
</feature>
<evidence type="ECO:0000256" key="1">
    <source>
        <dbReference type="ARBA" id="ARBA00004651"/>
    </source>
</evidence>
<keyword evidence="5 9" id="KW-0812">Transmembrane</keyword>
<dbReference type="InterPro" id="IPR004638">
    <property type="entry name" value="EmrB-like"/>
</dbReference>
<dbReference type="GO" id="GO:0005886">
    <property type="term" value="C:plasma membrane"/>
    <property type="evidence" value="ECO:0007669"/>
    <property type="project" value="UniProtKB-SubCell"/>
</dbReference>
<feature type="compositionally biased region" description="Pro residues" evidence="8">
    <location>
        <begin position="19"/>
        <end position="30"/>
    </location>
</feature>
<comment type="similarity">
    <text evidence="2">Belongs to the major facilitator superfamily. EmrB family.</text>
</comment>
<feature type="transmembrane region" description="Helical" evidence="9">
    <location>
        <begin position="263"/>
        <end position="284"/>
    </location>
</feature>
<dbReference type="InterPro" id="IPR036259">
    <property type="entry name" value="MFS_trans_sf"/>
</dbReference>
<keyword evidence="3" id="KW-0813">Transport</keyword>
<keyword evidence="6 9" id="KW-1133">Transmembrane helix</keyword>
<evidence type="ECO:0000256" key="9">
    <source>
        <dbReference type="SAM" id="Phobius"/>
    </source>
</evidence>
<dbReference type="PANTHER" id="PTHR42718:SF9">
    <property type="entry name" value="MAJOR FACILITATOR SUPERFAMILY MULTIDRUG TRANSPORTER MFSC"/>
    <property type="match status" value="1"/>
</dbReference>
<dbReference type="PROSITE" id="PS50850">
    <property type="entry name" value="MFS"/>
    <property type="match status" value="1"/>
</dbReference>
<dbReference type="GO" id="GO:0022857">
    <property type="term" value="F:transmembrane transporter activity"/>
    <property type="evidence" value="ECO:0007669"/>
    <property type="project" value="InterPro"/>
</dbReference>
<gene>
    <name evidence="11" type="ORF">E4M00_17535</name>
</gene>